<dbReference type="PANTHER" id="PTHR23412">
    <property type="entry name" value="STEREOCILIN RELATED"/>
    <property type="match status" value="1"/>
</dbReference>
<accession>A0A812BFG8</accession>
<feature type="chain" id="PRO_5033006613" evidence="3">
    <location>
        <begin position="23"/>
        <end position="1683"/>
    </location>
</feature>
<proteinExistence type="predicted"/>
<keyword evidence="1 3" id="KW-0732">Signal</keyword>
<keyword evidence="2" id="KW-0325">Glycoprotein</keyword>
<dbReference type="GO" id="GO:0009986">
    <property type="term" value="C:cell surface"/>
    <property type="evidence" value="ECO:0007669"/>
    <property type="project" value="TreeGrafter"/>
</dbReference>
<dbReference type="OrthoDB" id="6155953at2759"/>
<dbReference type="EMBL" id="CAHIKZ030000580">
    <property type="protein sequence ID" value="CAE1227681.1"/>
    <property type="molecule type" value="Genomic_DNA"/>
</dbReference>
<keyword evidence="5" id="KW-1185">Reference proteome</keyword>
<feature type="signal peptide" evidence="3">
    <location>
        <begin position="1"/>
        <end position="22"/>
    </location>
</feature>
<evidence type="ECO:0000313" key="4">
    <source>
        <dbReference type="EMBL" id="CAE1227681.1"/>
    </source>
</evidence>
<dbReference type="InterPro" id="IPR026664">
    <property type="entry name" value="Stereocilin-rel"/>
</dbReference>
<dbReference type="Proteomes" id="UP000597762">
    <property type="component" value="Unassembled WGS sequence"/>
</dbReference>
<gene>
    <name evidence="4" type="ORF">SPHA_16480</name>
</gene>
<sequence length="1683" mass="191884">MSWHLFLTAIFTVIINHGQTFGKELSLPMEKMSEISIPDNVIQVSGIDDALNMHDSQVENEHFRYVRAVDGNTGRKQMLEKTLPLEIFQRIMAALKLVNMNMTEDLVKRFVCRINVTKLSDINENVLKDAINLMDKDINTCPLNETIAKFLQKNNLIDLLNNTIHTILSPEDIAKMTNSRDGIIYLVFQRIMAALKLRFVCRINVTKLSDINENVLKDAINLMDKDINTCPLNETIVLIEQIIKMVIQGKIPAKNNLIDFFTSNIFKLFAEIFDISDSEMAKIAVGVSVIDKNRLIHWTMADFGERFLCHLTVTNFTKIDNQVLLDTLLNFMTKSECSKDLLMRKWSKLATSFTNTIKEFLLPRVEMIGNEINNLTVAVMKEMKMIKWTEIRRNIFEVINQIDDIVNKTITNVKKSSDKDWTLQGLLKNFVCGLNITDFYKVDKNFPEKILDTIGNLDVCTKKQQEAAWEKYLHATAMIYSVELNKALNELNMIIGNVSVSDILTYVTDEQIKFIKGVFRSVKVDTLIGIIWDNLKNNSDQMLSVKYIQRFMACNLKTSQITNMDTYKLMNIVAKFGQSLTCPISNYNDWQVDFIKLLLKFQYDMNFQQLYQLDKYIGDFNTKDLKHIAEYIESLKTLAMDSLYKIRDRSDEWISYIRQNDSVFNISTIVRHLVCFIAKGNFSSVNTTIISVGEFGKCTESESMRLTETLLNSLDKLNDGKIIKEFLIGFGILSGEFKIKKMKDLVTNLIERLNNYLLKIWDFIPRQIKHLTIAKIDEIIMCAVKAITQPIFGQPNAPNFRTCFYKITIISPDKPNKIPGRELKDRYKVGDDFPFEKMLAKKDNPEMLLQSLLTFTREPYTEKEERIIRFVTNKVINYLLTNQDKVIKDVNDNKKRILELASNVNQVDRIIPMIKLDSETLSVVKNIRSPQKSQKLLRKALKDMEIETKSVDEKKDFIRKISNDILMKSGTFVNKLYSDANKNVLIQIFKKKKESTSEEMTYDDDDEEEEEEESLAKLSLVNKLMNTTSKNETMALMMDTSLVSVISINMLQKVPPEEMCSMKADTTELKTDQIQYLVNSCPKSVANNAKTNANKLGKIATKLTKKIVNSLTLNELISVTSVACRYKKILDIDLEKMLKEHYIATKLDPMKNATSMFCVLKHVQTKLPWQQSQAIQICKILGNSMMKKIPPKQAKSFKNKCMVLLKNRNITFADMGSMNAFLEVADIQNLDPEIILQGAVVLGRYIWKPSVFNEIGKKLSDITSFKRHSSLTTDQVAQANIFIAAWSDADQIPKENVFQAHYSIAVTVRLLQNKKIKCLIEIQDNKECNAMDTIIKRVVQILVSAEAATNNRRKRSITASCHCSNIASLGMAAVQMSANQMSEMICASNFDECIEELSQITDWNQEHRQVFVKMALEIWGQPTNWNSSIMAIASAVIPGLSKDQIKMLTLDSIDTTFYLGKQNNWEAEKLTEIFMLFLKKLKNNNISSITSFDLQALGNIACGISPGNIQQIPTLSYINAASQIGNLKICSQSQLTAWSKKAMDIYGTDVNTWGLAEIASIGSVINGFSTADLQKLNERQIAAISLKIIPMILPQKLASLHPIQIGYLTTSQVQMVTLAQKKEMTEEQMNELNKKVLGAVTTDQNNNNNNNNNGGQKIKSSYFKLSMLLLISGNFNLFIWFSN</sequence>
<dbReference type="GO" id="GO:0007160">
    <property type="term" value="P:cell-matrix adhesion"/>
    <property type="evidence" value="ECO:0007669"/>
    <property type="project" value="TreeGrafter"/>
</dbReference>
<organism evidence="4 5">
    <name type="scientific">Acanthosepion pharaonis</name>
    <name type="common">Pharaoh cuttlefish</name>
    <name type="synonym">Sepia pharaonis</name>
    <dbReference type="NCBI Taxonomy" id="158019"/>
    <lineage>
        <taxon>Eukaryota</taxon>
        <taxon>Metazoa</taxon>
        <taxon>Spiralia</taxon>
        <taxon>Lophotrochozoa</taxon>
        <taxon>Mollusca</taxon>
        <taxon>Cephalopoda</taxon>
        <taxon>Coleoidea</taxon>
        <taxon>Decapodiformes</taxon>
        <taxon>Sepiida</taxon>
        <taxon>Sepiina</taxon>
        <taxon>Sepiidae</taxon>
        <taxon>Acanthosepion</taxon>
    </lineage>
</organism>
<dbReference type="PANTHER" id="PTHR23412:SF17">
    <property type="entry name" value="OTOANCORIN"/>
    <property type="match status" value="1"/>
</dbReference>
<comment type="caution">
    <text evidence="4">The sequence shown here is derived from an EMBL/GenBank/DDBJ whole genome shotgun (WGS) entry which is preliminary data.</text>
</comment>
<evidence type="ECO:0000313" key="5">
    <source>
        <dbReference type="Proteomes" id="UP000597762"/>
    </source>
</evidence>
<name>A0A812BFG8_ACAPH</name>
<evidence type="ECO:0000256" key="1">
    <source>
        <dbReference type="ARBA" id="ARBA00022729"/>
    </source>
</evidence>
<reference evidence="4" key="1">
    <citation type="submission" date="2021-01" db="EMBL/GenBank/DDBJ databases">
        <authorList>
            <person name="Li R."/>
            <person name="Bekaert M."/>
        </authorList>
    </citation>
    <scope>NUCLEOTIDE SEQUENCE</scope>
    <source>
        <strain evidence="4">Farmed</strain>
    </source>
</reference>
<evidence type="ECO:0000256" key="3">
    <source>
        <dbReference type="SAM" id="SignalP"/>
    </source>
</evidence>
<evidence type="ECO:0000256" key="2">
    <source>
        <dbReference type="ARBA" id="ARBA00023180"/>
    </source>
</evidence>
<protein>
    <submittedName>
        <fullName evidence="4">Uncharacterized protein</fullName>
    </submittedName>
</protein>